<sequence length="62" mass="6784">MMKGKRAIFLSAVLVCSLGAGSLFAQESDDPVLQKARDKYQEQLDKGHCCPVNFKILENLAG</sequence>
<feature type="chain" id="PRO_5027632375" evidence="1">
    <location>
        <begin position="26"/>
        <end position="62"/>
    </location>
</feature>
<dbReference type="EMBL" id="DSVL01000061">
    <property type="protein sequence ID" value="HFH28266.1"/>
    <property type="molecule type" value="Genomic_DNA"/>
</dbReference>
<comment type="caution">
    <text evidence="2">The sequence shown here is derived from an EMBL/GenBank/DDBJ whole genome shotgun (WGS) entry which is preliminary data.</text>
</comment>
<accession>A0A7C3IP00</accession>
<protein>
    <submittedName>
        <fullName evidence="2">Uncharacterized protein</fullName>
    </submittedName>
</protein>
<keyword evidence="1" id="KW-0732">Signal</keyword>
<reference evidence="2" key="1">
    <citation type="journal article" date="2020" name="mSystems">
        <title>Genome- and Community-Level Interaction Insights into Carbon Utilization and Element Cycling Functions of Hydrothermarchaeota in Hydrothermal Sediment.</title>
        <authorList>
            <person name="Zhou Z."/>
            <person name="Liu Y."/>
            <person name="Xu W."/>
            <person name="Pan J."/>
            <person name="Luo Z.H."/>
            <person name="Li M."/>
        </authorList>
    </citation>
    <scope>NUCLEOTIDE SEQUENCE [LARGE SCALE GENOMIC DNA]</scope>
    <source>
        <strain evidence="2">SpSt-503</strain>
    </source>
</reference>
<proteinExistence type="predicted"/>
<gene>
    <name evidence="2" type="ORF">ENS59_01965</name>
</gene>
<evidence type="ECO:0000313" key="2">
    <source>
        <dbReference type="EMBL" id="HFH28266.1"/>
    </source>
</evidence>
<name>A0A7C3IP00_9SPIR</name>
<evidence type="ECO:0000256" key="1">
    <source>
        <dbReference type="SAM" id="SignalP"/>
    </source>
</evidence>
<feature type="signal peptide" evidence="1">
    <location>
        <begin position="1"/>
        <end position="25"/>
    </location>
</feature>
<dbReference type="AlphaFoldDB" id="A0A7C3IP00"/>
<organism evidence="2">
    <name type="scientific">Gracilinema caldarium</name>
    <dbReference type="NCBI Taxonomy" id="215591"/>
    <lineage>
        <taxon>Bacteria</taxon>
        <taxon>Pseudomonadati</taxon>
        <taxon>Spirochaetota</taxon>
        <taxon>Spirochaetia</taxon>
        <taxon>Spirochaetales</taxon>
        <taxon>Breznakiellaceae</taxon>
        <taxon>Gracilinema</taxon>
    </lineage>
</organism>